<feature type="transmembrane region" description="Helical" evidence="7">
    <location>
        <begin position="164"/>
        <end position="187"/>
    </location>
</feature>
<dbReference type="EMBL" id="RBNI01005357">
    <property type="protein sequence ID" value="RUP46798.1"/>
    <property type="molecule type" value="Genomic_DNA"/>
</dbReference>
<evidence type="ECO:0000256" key="3">
    <source>
        <dbReference type="ARBA" id="ARBA00022448"/>
    </source>
</evidence>
<feature type="transmembrane region" description="Helical" evidence="7">
    <location>
        <begin position="229"/>
        <end position="249"/>
    </location>
</feature>
<evidence type="ECO:0000256" key="8">
    <source>
        <dbReference type="SAM" id="MobiDB-lite"/>
    </source>
</evidence>
<feature type="transmembrane region" description="Helical" evidence="7">
    <location>
        <begin position="107"/>
        <end position="127"/>
    </location>
</feature>
<dbReference type="InterPro" id="IPR036259">
    <property type="entry name" value="MFS_trans_sf"/>
</dbReference>
<keyword evidence="7" id="KW-0029">Amino-acid transport</keyword>
<evidence type="ECO:0000256" key="1">
    <source>
        <dbReference type="ARBA" id="ARBA00004127"/>
    </source>
</evidence>
<proteinExistence type="inferred from homology"/>
<keyword evidence="10" id="KW-1185">Reference proteome</keyword>
<evidence type="ECO:0000313" key="10">
    <source>
        <dbReference type="Proteomes" id="UP000268093"/>
    </source>
</evidence>
<dbReference type="GO" id="GO:0012505">
    <property type="term" value="C:endomembrane system"/>
    <property type="evidence" value="ECO:0007669"/>
    <property type="project" value="UniProtKB-SubCell"/>
</dbReference>
<feature type="region of interest" description="Disordered" evidence="8">
    <location>
        <begin position="513"/>
        <end position="552"/>
    </location>
</feature>
<accession>A0A433D7F5</accession>
<dbReference type="Proteomes" id="UP000268093">
    <property type="component" value="Unassembled WGS sequence"/>
</dbReference>
<dbReference type="PANTHER" id="PTHR23519">
    <property type="entry name" value="AUTOPHAGY-RELATED PROTEIN 22"/>
    <property type="match status" value="1"/>
</dbReference>
<feature type="transmembrane region" description="Helical" evidence="7">
    <location>
        <begin position="317"/>
        <end position="338"/>
    </location>
</feature>
<keyword evidence="4 7" id="KW-0812">Transmembrane</keyword>
<keyword evidence="3 7" id="KW-0813">Transport</keyword>
<keyword evidence="6 7" id="KW-0472">Membrane</keyword>
<evidence type="ECO:0000256" key="4">
    <source>
        <dbReference type="ARBA" id="ARBA00022692"/>
    </source>
</evidence>
<comment type="caution">
    <text evidence="7">Lacks conserved residue(s) required for the propagation of feature annotation.</text>
</comment>
<dbReference type="InterPro" id="IPR050495">
    <property type="entry name" value="ATG22/LtaA_families"/>
</dbReference>
<dbReference type="GO" id="GO:0006914">
    <property type="term" value="P:autophagy"/>
    <property type="evidence" value="ECO:0007669"/>
    <property type="project" value="UniProtKB-KW"/>
</dbReference>
<comment type="similarity">
    <text evidence="2 7">Belongs to the ATG22 family.</text>
</comment>
<dbReference type="Pfam" id="PF11700">
    <property type="entry name" value="ATG22"/>
    <property type="match status" value="1"/>
</dbReference>
<evidence type="ECO:0000256" key="7">
    <source>
        <dbReference type="RuleBase" id="RU363073"/>
    </source>
</evidence>
<evidence type="ECO:0000256" key="6">
    <source>
        <dbReference type="ARBA" id="ARBA00023136"/>
    </source>
</evidence>
<comment type="caution">
    <text evidence="9">The sequence shown here is derived from an EMBL/GenBank/DDBJ whole genome shotgun (WGS) entry which is preliminary data.</text>
</comment>
<reference evidence="9 10" key="1">
    <citation type="journal article" date="2018" name="New Phytol.">
        <title>Phylogenomics of Endogonaceae and evolution of mycorrhizas within Mucoromycota.</title>
        <authorList>
            <person name="Chang Y."/>
            <person name="Desiro A."/>
            <person name="Na H."/>
            <person name="Sandor L."/>
            <person name="Lipzen A."/>
            <person name="Clum A."/>
            <person name="Barry K."/>
            <person name="Grigoriev I.V."/>
            <person name="Martin F.M."/>
            <person name="Stajich J.E."/>
            <person name="Smith M.E."/>
            <person name="Bonito G."/>
            <person name="Spatafora J.W."/>
        </authorList>
    </citation>
    <scope>NUCLEOTIDE SEQUENCE [LARGE SCALE GENOMIC DNA]</scope>
    <source>
        <strain evidence="9 10">GMNB39</strain>
    </source>
</reference>
<evidence type="ECO:0000313" key="9">
    <source>
        <dbReference type="EMBL" id="RUP46798.1"/>
    </source>
</evidence>
<name>A0A433D7F5_9FUNG</name>
<dbReference type="InterPro" id="IPR024671">
    <property type="entry name" value="Atg22-like"/>
</dbReference>
<dbReference type="GO" id="GO:0005774">
    <property type="term" value="C:vacuolar membrane"/>
    <property type="evidence" value="ECO:0007669"/>
    <property type="project" value="UniProtKB-SubCell"/>
</dbReference>
<comment type="function">
    <text evidence="7">Vacuolar effluxer which mediate the efflux of amino acids resulting from autophagic degradation. The release of autophagic amino acids allows the maintenance of protein synthesis and viability during nitrogen starvation.</text>
</comment>
<keyword evidence="5 7" id="KW-1133">Transmembrane helix</keyword>
<protein>
    <recommendedName>
        <fullName evidence="7">Autophagy-related protein</fullName>
    </recommendedName>
</protein>
<keyword evidence="7" id="KW-0926">Vacuole</keyword>
<feature type="transmembrane region" description="Helical" evidence="7">
    <location>
        <begin position="139"/>
        <end position="157"/>
    </location>
</feature>
<organism evidence="9 10">
    <name type="scientific">Jimgerdemannia flammicorona</name>
    <dbReference type="NCBI Taxonomy" id="994334"/>
    <lineage>
        <taxon>Eukaryota</taxon>
        <taxon>Fungi</taxon>
        <taxon>Fungi incertae sedis</taxon>
        <taxon>Mucoromycota</taxon>
        <taxon>Mucoromycotina</taxon>
        <taxon>Endogonomycetes</taxon>
        <taxon>Endogonales</taxon>
        <taxon>Endogonaceae</taxon>
        <taxon>Jimgerdemannia</taxon>
    </lineage>
</organism>
<dbReference type="PANTHER" id="PTHR23519:SF1">
    <property type="entry name" value="AUTOPHAGY-RELATED PROTEIN 22"/>
    <property type="match status" value="1"/>
</dbReference>
<evidence type="ECO:0000256" key="5">
    <source>
        <dbReference type="ARBA" id="ARBA00022989"/>
    </source>
</evidence>
<keyword evidence="7" id="KW-0072">Autophagy</keyword>
<gene>
    <name evidence="9" type="ORF">BC936DRAFT_146513</name>
</gene>
<dbReference type="AlphaFoldDB" id="A0A433D7F5"/>
<dbReference type="SUPFAM" id="SSF103473">
    <property type="entry name" value="MFS general substrate transporter"/>
    <property type="match status" value="1"/>
</dbReference>
<evidence type="ECO:0000256" key="2">
    <source>
        <dbReference type="ARBA" id="ARBA00006978"/>
    </source>
</evidence>
<dbReference type="OrthoDB" id="192733at2759"/>
<comment type="subcellular location">
    <subcellularLocation>
        <location evidence="1">Endomembrane system</location>
        <topology evidence="1">Multi-pass membrane protein</topology>
    </subcellularLocation>
    <subcellularLocation>
        <location evidence="7">Vacuole membrane</location>
        <topology evidence="7">Multi-pass membrane protein</topology>
    </subcellularLocation>
</comment>
<sequence>MAHHDAAIPTAYSASEEAKEEMGPLVVDDEPEQEPVTKRELWGFYGYGWASEPFNVMMAGVFYPIVLESLASAAGYELDGVTPCNTNKTDYSCLTKFGNSLIDTTSYTLYVTTIAVLIQFIVFVSVGAIADHGNLRKRFLLISSYLGALSSICYLAITKASLYNVVAFLQIFSTVTYGASVVFWYAYLPTLVRHHPTVIGARADNNLSPKEFAAVGEAVSNTISGHGFAVGYAGGIVALIIGAGILIALGQDTYNMQIAIAFGGLWWGLFTLVVVFWTKPRPGPPLPAGENYWTYSWKRVAHTVGQARHLSETFKFLIAWFLLSDGVNTIFYIALFFAKKEVGMKNTEMPSNAPKSTILTFHHPPTSAHHRGPHHSGHRHHRRIPLQRPPAFLPSIDQDDDLDRGHWLLPPANLGPDRLPDRVLRVKIQGGDLRGLGAGRPSTGGYAILLSRPILRAPPRRPRERVLRTLRNHRQGLLLARTPCRRWHQLRRPHPPSWFLVGPGHPRSTCRAHRVRKRGEGEEGGASVQRGGEKGESSKGGRAGLREAGLYT</sequence>
<dbReference type="GO" id="GO:0006865">
    <property type="term" value="P:amino acid transport"/>
    <property type="evidence" value="ECO:0007669"/>
    <property type="project" value="UniProtKB-KW"/>
</dbReference>
<feature type="transmembrane region" description="Helical" evidence="7">
    <location>
        <begin position="258"/>
        <end position="277"/>
    </location>
</feature>
<feature type="region of interest" description="Disordered" evidence="8">
    <location>
        <begin position="1"/>
        <end position="33"/>
    </location>
</feature>